<feature type="domain" description="hAT-like transposase RNase-H fold" evidence="1">
    <location>
        <begin position="9"/>
        <end position="84"/>
    </location>
</feature>
<evidence type="ECO:0000259" key="1">
    <source>
        <dbReference type="Pfam" id="PF14372"/>
    </source>
</evidence>
<dbReference type="SUPFAM" id="SSF53098">
    <property type="entry name" value="Ribonuclease H-like"/>
    <property type="match status" value="1"/>
</dbReference>
<reference evidence="2" key="1">
    <citation type="journal article" date="2022" name="Plant J.">
        <title>Strategies of tolerance reflected in two North American maple genomes.</title>
        <authorList>
            <person name="McEvoy S.L."/>
            <person name="Sezen U.U."/>
            <person name="Trouern-Trend A."/>
            <person name="McMahon S.M."/>
            <person name="Schaberg P.G."/>
            <person name="Yang J."/>
            <person name="Wegrzyn J.L."/>
            <person name="Swenson N.G."/>
        </authorList>
    </citation>
    <scope>NUCLEOTIDE SEQUENCE</scope>
    <source>
        <strain evidence="2">NS2018</strain>
    </source>
</reference>
<keyword evidence="3" id="KW-1185">Reference proteome</keyword>
<name>A0AA39VSN9_ACESA</name>
<dbReference type="GO" id="GO:0003677">
    <property type="term" value="F:DNA binding"/>
    <property type="evidence" value="ECO:0007669"/>
    <property type="project" value="InterPro"/>
</dbReference>
<accession>A0AA39VSN9</accession>
<reference evidence="2" key="2">
    <citation type="submission" date="2023-06" db="EMBL/GenBank/DDBJ databases">
        <authorList>
            <person name="Swenson N.G."/>
            <person name="Wegrzyn J.L."/>
            <person name="Mcevoy S.L."/>
        </authorList>
    </citation>
    <scope>NUCLEOTIDE SEQUENCE</scope>
    <source>
        <strain evidence="2">NS2018</strain>
        <tissue evidence="2">Leaf</tissue>
    </source>
</reference>
<dbReference type="AlphaFoldDB" id="A0AA39VSN9"/>
<dbReference type="InterPro" id="IPR012337">
    <property type="entry name" value="RNaseH-like_sf"/>
</dbReference>
<protein>
    <recommendedName>
        <fullName evidence="1">hAT-like transposase RNase-H fold domain-containing protein</fullName>
    </recommendedName>
</protein>
<comment type="caution">
    <text evidence="2">The sequence shown here is derived from an EMBL/GenBank/DDBJ whole genome shotgun (WGS) entry which is preliminary data.</text>
</comment>
<gene>
    <name evidence="2" type="ORF">LWI29_005353</name>
</gene>
<proteinExistence type="predicted"/>
<dbReference type="Proteomes" id="UP001168877">
    <property type="component" value="Unassembled WGS sequence"/>
</dbReference>
<evidence type="ECO:0000313" key="2">
    <source>
        <dbReference type="EMBL" id="KAK0591640.1"/>
    </source>
</evidence>
<sequence>MSELLNNYRKDGILGPAVVAMEAKFKKYWSEIPFLYALGAIIDPRVKLSGLETLLEYLGDILSVDYSAQVTDIRTKLFEVFSTYERRYGGVDVQPTIEPDTLPNQTSWNILKCRKKVGSSSSSSSRAESADATSGAELTSYLEAQFDHRSFEREKGFELLVWWKT</sequence>
<dbReference type="PANTHER" id="PTHR23272">
    <property type="entry name" value="BED FINGER-RELATED"/>
    <property type="match status" value="1"/>
</dbReference>
<dbReference type="EMBL" id="JAUESC010000380">
    <property type="protein sequence ID" value="KAK0591640.1"/>
    <property type="molecule type" value="Genomic_DNA"/>
</dbReference>
<dbReference type="PANTHER" id="PTHR23272:SF104">
    <property type="entry name" value="HAT FAMILY DIMERISATION DOMAIN CONTAINING PROTEIN, EXPRESSED"/>
    <property type="match status" value="1"/>
</dbReference>
<dbReference type="Pfam" id="PF14372">
    <property type="entry name" value="hAT-like_RNase-H"/>
    <property type="match status" value="1"/>
</dbReference>
<evidence type="ECO:0000313" key="3">
    <source>
        <dbReference type="Proteomes" id="UP001168877"/>
    </source>
</evidence>
<organism evidence="2 3">
    <name type="scientific">Acer saccharum</name>
    <name type="common">Sugar maple</name>
    <dbReference type="NCBI Taxonomy" id="4024"/>
    <lineage>
        <taxon>Eukaryota</taxon>
        <taxon>Viridiplantae</taxon>
        <taxon>Streptophyta</taxon>
        <taxon>Embryophyta</taxon>
        <taxon>Tracheophyta</taxon>
        <taxon>Spermatophyta</taxon>
        <taxon>Magnoliopsida</taxon>
        <taxon>eudicotyledons</taxon>
        <taxon>Gunneridae</taxon>
        <taxon>Pentapetalae</taxon>
        <taxon>rosids</taxon>
        <taxon>malvids</taxon>
        <taxon>Sapindales</taxon>
        <taxon>Sapindaceae</taxon>
        <taxon>Hippocastanoideae</taxon>
        <taxon>Acereae</taxon>
        <taxon>Acer</taxon>
    </lineage>
</organism>
<dbReference type="InterPro" id="IPR025525">
    <property type="entry name" value="hAT-like_transposase_RNase-H"/>
</dbReference>